<reference evidence="2 3" key="1">
    <citation type="submission" date="2016-10" db="EMBL/GenBank/DDBJ databases">
        <authorList>
            <person name="de Groot N.N."/>
        </authorList>
    </citation>
    <scope>NUCLEOTIDE SEQUENCE [LARGE SCALE GENOMIC DNA]</scope>
    <source>
        <strain evidence="2 3">DSM 23842</strain>
    </source>
</reference>
<dbReference type="Gene3D" id="3.20.20.190">
    <property type="entry name" value="Phosphatidylinositol (PI) phosphodiesterase"/>
    <property type="match status" value="1"/>
</dbReference>
<dbReference type="PROSITE" id="PS51704">
    <property type="entry name" value="GP_PDE"/>
    <property type="match status" value="1"/>
</dbReference>
<dbReference type="GO" id="GO:0008889">
    <property type="term" value="F:glycerophosphodiester phosphodiesterase activity"/>
    <property type="evidence" value="ECO:0007669"/>
    <property type="project" value="TreeGrafter"/>
</dbReference>
<sequence length="298" mass="32978">MRYLYVIVAVLGLLACKNEPKTISDTQITQTPEVKPSVLLQTFKYKEGQDPIISVHRGGKGLKNYPENSLETLKYVSDSISAIFEIDVAKTKDDVLVLLHDSSIDRTTTGTGSLINQTYNEVLAYHLKDDYGKVTPYKIPLFSEVLKWAKANNVVLTVDIKKSVGIKSVIAAIRAEQAEDVCVIITYDMQQALAAYKLAPDLLLSVSARNMKEFNRILNSSIPSQNLLAFTGTRLSSDDLFKAIHKEGIKTILGTLGNLDKQAEARGDSLYKVWHKKGVDVFATDRPFAAAKALQLIE</sequence>
<dbReference type="SUPFAM" id="SSF51695">
    <property type="entry name" value="PLC-like phosphodiesterases"/>
    <property type="match status" value="1"/>
</dbReference>
<evidence type="ECO:0000313" key="2">
    <source>
        <dbReference type="EMBL" id="SDZ93609.1"/>
    </source>
</evidence>
<dbReference type="OrthoDB" id="384721at2"/>
<gene>
    <name evidence="2" type="ORF">SAMN04487990_104119</name>
</gene>
<dbReference type="GO" id="GO:0005886">
    <property type="term" value="C:plasma membrane"/>
    <property type="evidence" value="ECO:0007669"/>
    <property type="project" value="TreeGrafter"/>
</dbReference>
<name>A0A1H3X2I3_BIZPA</name>
<dbReference type="GO" id="GO:0070291">
    <property type="term" value="P:N-acylethanolamine metabolic process"/>
    <property type="evidence" value="ECO:0007669"/>
    <property type="project" value="TreeGrafter"/>
</dbReference>
<dbReference type="GO" id="GO:0006644">
    <property type="term" value="P:phospholipid metabolic process"/>
    <property type="evidence" value="ECO:0007669"/>
    <property type="project" value="TreeGrafter"/>
</dbReference>
<dbReference type="AlphaFoldDB" id="A0A1H3X2I3"/>
<protein>
    <submittedName>
        <fullName evidence="2">Glycerophosphoryl diester phosphodiesterase</fullName>
    </submittedName>
</protein>
<keyword evidence="3" id="KW-1185">Reference proteome</keyword>
<dbReference type="InterPro" id="IPR017946">
    <property type="entry name" value="PLC-like_Pdiesterase_TIM-brl"/>
</dbReference>
<dbReference type="PANTHER" id="PTHR46320:SF1">
    <property type="entry name" value="GLYCEROPHOSPHODIESTER PHOSPHODIESTERASE 1"/>
    <property type="match status" value="1"/>
</dbReference>
<dbReference type="CDD" id="cd08566">
    <property type="entry name" value="GDPD_AtGDE_like"/>
    <property type="match status" value="1"/>
</dbReference>
<feature type="domain" description="GP-PDE" evidence="1">
    <location>
        <begin position="51"/>
        <end position="294"/>
    </location>
</feature>
<evidence type="ECO:0000259" key="1">
    <source>
        <dbReference type="PROSITE" id="PS51704"/>
    </source>
</evidence>
<dbReference type="Pfam" id="PF03009">
    <property type="entry name" value="GDPD"/>
    <property type="match status" value="1"/>
</dbReference>
<proteinExistence type="predicted"/>
<dbReference type="GO" id="GO:0006580">
    <property type="term" value="P:ethanolamine metabolic process"/>
    <property type="evidence" value="ECO:0007669"/>
    <property type="project" value="TreeGrafter"/>
</dbReference>
<dbReference type="Proteomes" id="UP000198846">
    <property type="component" value="Unassembled WGS sequence"/>
</dbReference>
<accession>A0A1H3X2I3</accession>
<evidence type="ECO:0000313" key="3">
    <source>
        <dbReference type="Proteomes" id="UP000198846"/>
    </source>
</evidence>
<dbReference type="PROSITE" id="PS51257">
    <property type="entry name" value="PROKAR_LIPOPROTEIN"/>
    <property type="match status" value="1"/>
</dbReference>
<organism evidence="2 3">
    <name type="scientific">Bizionia paragorgiae</name>
    <dbReference type="NCBI Taxonomy" id="283786"/>
    <lineage>
        <taxon>Bacteria</taxon>
        <taxon>Pseudomonadati</taxon>
        <taxon>Bacteroidota</taxon>
        <taxon>Flavobacteriia</taxon>
        <taxon>Flavobacteriales</taxon>
        <taxon>Flavobacteriaceae</taxon>
        <taxon>Bizionia</taxon>
    </lineage>
</organism>
<dbReference type="PANTHER" id="PTHR46320">
    <property type="entry name" value="GLYCEROPHOSPHODIESTER PHOSPHODIESTERASE 1"/>
    <property type="match status" value="1"/>
</dbReference>
<dbReference type="RefSeq" id="WP_092132758.1">
    <property type="nucleotide sequence ID" value="NZ_FNQK01000004.1"/>
</dbReference>
<dbReference type="STRING" id="283786.SAMN04487990_104119"/>
<dbReference type="EMBL" id="FNQK01000004">
    <property type="protein sequence ID" value="SDZ93609.1"/>
    <property type="molecule type" value="Genomic_DNA"/>
</dbReference>
<dbReference type="InterPro" id="IPR030395">
    <property type="entry name" value="GP_PDE_dom"/>
</dbReference>